<organism evidence="2 3">
    <name type="scientific">Parnassius apollo</name>
    <name type="common">Apollo butterfly</name>
    <name type="synonym">Papilio apollo</name>
    <dbReference type="NCBI Taxonomy" id="110799"/>
    <lineage>
        <taxon>Eukaryota</taxon>
        <taxon>Metazoa</taxon>
        <taxon>Ecdysozoa</taxon>
        <taxon>Arthropoda</taxon>
        <taxon>Hexapoda</taxon>
        <taxon>Insecta</taxon>
        <taxon>Pterygota</taxon>
        <taxon>Neoptera</taxon>
        <taxon>Endopterygota</taxon>
        <taxon>Lepidoptera</taxon>
        <taxon>Glossata</taxon>
        <taxon>Ditrysia</taxon>
        <taxon>Papilionoidea</taxon>
        <taxon>Papilionidae</taxon>
        <taxon>Parnassiinae</taxon>
        <taxon>Parnassini</taxon>
        <taxon>Parnassius</taxon>
        <taxon>Parnassius</taxon>
    </lineage>
</organism>
<dbReference type="AlphaFoldDB" id="A0A8S3XAK3"/>
<sequence length="128" mass="14255">MICESSLPKKKSRVDLLEDKVMSIFESLSSQINQLRAVSIDSRKKNRKEVQSSIPRADPQIEEQGYSCQKMNSNSWNNSNSAAPVFIALEVNPQLAGLVNLTSHSQKILARTDTALSTITHGILKERD</sequence>
<evidence type="ECO:0000256" key="1">
    <source>
        <dbReference type="SAM" id="MobiDB-lite"/>
    </source>
</evidence>
<dbReference type="EMBL" id="CAJQZP010001060">
    <property type="protein sequence ID" value="CAG5013782.1"/>
    <property type="molecule type" value="Genomic_DNA"/>
</dbReference>
<evidence type="ECO:0000313" key="2">
    <source>
        <dbReference type="EMBL" id="CAG5013782.1"/>
    </source>
</evidence>
<protein>
    <submittedName>
        <fullName evidence="2">(apollo) hypothetical protein</fullName>
    </submittedName>
</protein>
<evidence type="ECO:0000313" key="3">
    <source>
        <dbReference type="Proteomes" id="UP000691718"/>
    </source>
</evidence>
<accession>A0A8S3XAK3</accession>
<name>A0A8S3XAK3_PARAO</name>
<keyword evidence="3" id="KW-1185">Reference proteome</keyword>
<proteinExistence type="predicted"/>
<feature type="region of interest" description="Disordered" evidence="1">
    <location>
        <begin position="41"/>
        <end position="64"/>
    </location>
</feature>
<gene>
    <name evidence="2" type="ORF">PAPOLLO_LOCUS15997</name>
</gene>
<reference evidence="2" key="1">
    <citation type="submission" date="2021-04" db="EMBL/GenBank/DDBJ databases">
        <authorList>
            <person name="Tunstrom K."/>
        </authorList>
    </citation>
    <scope>NUCLEOTIDE SEQUENCE</scope>
</reference>
<comment type="caution">
    <text evidence="2">The sequence shown here is derived from an EMBL/GenBank/DDBJ whole genome shotgun (WGS) entry which is preliminary data.</text>
</comment>
<dbReference type="Proteomes" id="UP000691718">
    <property type="component" value="Unassembled WGS sequence"/>
</dbReference>